<feature type="compositionally biased region" description="Basic and acidic residues" evidence="1">
    <location>
        <begin position="364"/>
        <end position="405"/>
    </location>
</feature>
<name>A0AAU9X5S7_9CNID</name>
<feature type="compositionally biased region" description="Basic and acidic residues" evidence="1">
    <location>
        <begin position="803"/>
        <end position="846"/>
    </location>
</feature>
<feature type="compositionally biased region" description="Acidic residues" evidence="1">
    <location>
        <begin position="1183"/>
        <end position="1193"/>
    </location>
</feature>
<gene>
    <name evidence="3" type="ORF">PMEA_00017805</name>
</gene>
<dbReference type="GO" id="GO:0005509">
    <property type="term" value="F:calcium ion binding"/>
    <property type="evidence" value="ECO:0007669"/>
    <property type="project" value="InterPro"/>
</dbReference>
<evidence type="ECO:0000313" key="3">
    <source>
        <dbReference type="EMBL" id="CAH3136562.1"/>
    </source>
</evidence>
<comment type="caution">
    <text evidence="3">The sequence shown here is derived from an EMBL/GenBank/DDBJ whole genome shotgun (WGS) entry which is preliminary data.</text>
</comment>
<dbReference type="SUPFAM" id="SSF47473">
    <property type="entry name" value="EF-hand"/>
    <property type="match status" value="1"/>
</dbReference>
<feature type="compositionally biased region" description="Basic and acidic residues" evidence="1">
    <location>
        <begin position="694"/>
        <end position="722"/>
    </location>
</feature>
<feature type="compositionally biased region" description="Basic and acidic residues" evidence="1">
    <location>
        <begin position="25"/>
        <end position="37"/>
    </location>
</feature>
<feature type="region of interest" description="Disordered" evidence="1">
    <location>
        <begin position="286"/>
        <end position="305"/>
    </location>
</feature>
<feature type="compositionally biased region" description="Polar residues" evidence="1">
    <location>
        <begin position="484"/>
        <end position="495"/>
    </location>
</feature>
<keyword evidence="4" id="KW-1185">Reference proteome</keyword>
<feature type="compositionally biased region" description="Basic and acidic residues" evidence="1">
    <location>
        <begin position="965"/>
        <end position="986"/>
    </location>
</feature>
<feature type="compositionally biased region" description="Acidic residues" evidence="1">
    <location>
        <begin position="1053"/>
        <end position="1072"/>
    </location>
</feature>
<feature type="domain" description="EF-hand" evidence="2">
    <location>
        <begin position="1298"/>
        <end position="1333"/>
    </location>
</feature>
<feature type="compositionally biased region" description="Low complexity" evidence="1">
    <location>
        <begin position="762"/>
        <end position="772"/>
    </location>
</feature>
<feature type="compositionally biased region" description="Basic and acidic residues" evidence="1">
    <location>
        <begin position="1194"/>
        <end position="1211"/>
    </location>
</feature>
<accession>A0AAU9X5S7</accession>
<evidence type="ECO:0000256" key="1">
    <source>
        <dbReference type="SAM" id="MobiDB-lite"/>
    </source>
</evidence>
<feature type="compositionally biased region" description="Basic and acidic residues" evidence="1">
    <location>
        <begin position="1017"/>
        <end position="1040"/>
    </location>
</feature>
<evidence type="ECO:0000259" key="2">
    <source>
        <dbReference type="PROSITE" id="PS50222"/>
    </source>
</evidence>
<evidence type="ECO:0000313" key="4">
    <source>
        <dbReference type="Proteomes" id="UP001159428"/>
    </source>
</evidence>
<sequence>MASHETFVPLQQEPKFRVRRPSLRSRIDDGTHDRKKEDLLALPPVRALATTSQENQTDGLQTPLNKWQVHRCATPNTTPCQEELVNEWLHRNHIQVVDRLPKMDPVVLTSRGTDVSKYISFIHPPPFSLKLLSGSTEEQKYREKRNKLAQAPSSTSGSPCPRLLRSQRSDRETFALNPVIRVGGGYRRLSWKVLDVLPSIGQYDPDVDPVYSCASCHANLQVVGKVTNSRGRVHSIFTTPKQCHKCGAPTTDSQIHTEKDLHESVIDTLHRGDSRFIVDHRRFKKSGVEQPSSRVNPEDLHFNSPMDWRDDLESFRLHMSRQSQTEDDLETTTQRYERNRSESGSSSVFMTEPGANIDNLNEPPDIRRAWDDGATRAAILRDDENDDGKWEKENENGERNGKENRSSATDNDLDAYSDFEMIEDYDPKSGFTVRLRRKPFGGARKTSYFIRGIRDEEGSSERSLDKSGKSHEHGRKKAHHNKQEIQTDTQINKSTPNKRNKQALAQKKRGKGYSHNLNESERRLENETNQTAKYDENPLLRKNSSSGEQRRDETNQRTRHLKNPLSRTDSFFVVGLDQRDKVFSTTPVAEELSDDEDDDDDVIIFTKTRFSEDSLSDLEFKEDDTWSPDSPGSGLFRPKIPSPGNFGNQDDMDRPSSWSVSPMQHDGYLADSEENVDLSSLQAQIQQARNNAMKTERRKHESQETKRRESKENSAKDEHIAATEDSTSQRPLENDFSDRAPLKSTEWDSDWDSDFSLHVKPLSDLSASSSDESQWEPRNQTRPANNESRVRKRSDKTVTNAARRKESKPGTTEQRKGSEIERTLEGRTRRSIGGEDYPKERRDKRPTVKPIPKIGQDSDSDEVHFRPRPRAFRGDDELSESDMNFFKQQFQAPNSSRDHNKGISQESPVGCKGINCYRCSSFIPECEGICSMCGTLCQRSGGPCKACRDICERCGKPRYKCSSADERLETSDEEREGKEEHFDAEGHINSPASASAEELNREESLIMIDEEVSNSDKSIKKSKERKIRAPPERKSKDPNSVKRVRKKRYRTVDDEDNEMPEEKEVIEEEENGDDRPQSAEPTQVSSDEVIPAKPQPSAFAAKGTKKARPSKKIISQTVVYKEKEKTSMSIQGYSPEREEINEDDSVVSSSTPLIETVEPGEDLSIENNGEGTGEEMQMKEETVEGDGTNDDVAEYGKDVGSKDEEGPRANNEELEEEKEKEEEKEEEKQIEKETRTAPPKIRGVSRVNAAFKERAELGKRLQKVLKEAVSEVMGQADIKTRKDSTIDYIAQYRLVDRSRLEMYGRAFTLEDEDEDGIISYEQMMLALEGVSSIAGMSRKQLLFVLQVLELFPGSRITFKMFSVATALCEKVTILDAFVKQLVEELDLFELECKLDMFRSMFFVTGDFSVTYITADQLRIELKAGGLNQNQEDHVIRHILQSSDTGEISFLDYMAYLPLFLSIHQNICENALDMSRNKYQRNSTT</sequence>
<proteinExistence type="predicted"/>
<organism evidence="3 4">
    <name type="scientific">Pocillopora meandrina</name>
    <dbReference type="NCBI Taxonomy" id="46732"/>
    <lineage>
        <taxon>Eukaryota</taxon>
        <taxon>Metazoa</taxon>
        <taxon>Cnidaria</taxon>
        <taxon>Anthozoa</taxon>
        <taxon>Hexacorallia</taxon>
        <taxon>Scleractinia</taxon>
        <taxon>Astrocoeniina</taxon>
        <taxon>Pocilloporidae</taxon>
        <taxon>Pocillopora</taxon>
    </lineage>
</organism>
<feature type="compositionally biased region" description="Polar residues" evidence="1">
    <location>
        <begin position="677"/>
        <end position="693"/>
    </location>
</feature>
<dbReference type="EMBL" id="CALNXJ010000030">
    <property type="protein sequence ID" value="CAH3136562.1"/>
    <property type="molecule type" value="Genomic_DNA"/>
</dbReference>
<feature type="region of interest" description="Disordered" evidence="1">
    <location>
        <begin position="142"/>
        <end position="164"/>
    </location>
</feature>
<dbReference type="PROSITE" id="PS50222">
    <property type="entry name" value="EF_HAND_2"/>
    <property type="match status" value="1"/>
</dbReference>
<feature type="compositionally biased region" description="Acidic residues" evidence="1">
    <location>
        <begin position="616"/>
        <end position="626"/>
    </location>
</feature>
<feature type="region of interest" description="Disordered" evidence="1">
    <location>
        <begin position="965"/>
        <end position="1237"/>
    </location>
</feature>
<feature type="region of interest" description="Disordered" evidence="1">
    <location>
        <begin position="616"/>
        <end position="876"/>
    </location>
</feature>
<feature type="region of interest" description="Disordered" evidence="1">
    <location>
        <begin position="456"/>
        <end position="563"/>
    </location>
</feature>
<reference evidence="3 4" key="1">
    <citation type="submission" date="2022-05" db="EMBL/GenBank/DDBJ databases">
        <authorList>
            <consortium name="Genoscope - CEA"/>
            <person name="William W."/>
        </authorList>
    </citation>
    <scope>NUCLEOTIDE SEQUENCE [LARGE SCALE GENOMIC DNA]</scope>
</reference>
<feature type="compositionally biased region" description="Polar residues" evidence="1">
    <location>
        <begin position="776"/>
        <end position="787"/>
    </location>
</feature>
<dbReference type="PANTHER" id="PTHR35538:SF3">
    <property type="entry name" value="C-TYPE LECTIN DOMAIN-CONTAINING PROTEIN"/>
    <property type="match status" value="1"/>
</dbReference>
<feature type="region of interest" description="Disordered" evidence="1">
    <location>
        <begin position="319"/>
        <end position="412"/>
    </location>
</feature>
<protein>
    <recommendedName>
        <fullName evidence="2">EF-hand domain-containing protein</fullName>
    </recommendedName>
</protein>
<feature type="compositionally biased region" description="Basic and acidic residues" evidence="1">
    <location>
        <begin position="1226"/>
        <end position="1235"/>
    </location>
</feature>
<dbReference type="PANTHER" id="PTHR35538">
    <property type="entry name" value="LIG_CHAN-GLU_BD DOMAIN-CONTAINING PROTEIN"/>
    <property type="match status" value="1"/>
</dbReference>
<feature type="compositionally biased region" description="Basic and acidic residues" evidence="1">
    <location>
        <begin position="732"/>
        <end position="741"/>
    </location>
</feature>
<feature type="compositionally biased region" description="Basic and acidic residues" evidence="1">
    <location>
        <begin position="296"/>
        <end position="305"/>
    </location>
</feature>
<feature type="compositionally biased region" description="Acidic residues" evidence="1">
    <location>
        <begin position="1212"/>
        <end position="1225"/>
    </location>
</feature>
<dbReference type="Proteomes" id="UP001159428">
    <property type="component" value="Unassembled WGS sequence"/>
</dbReference>
<feature type="region of interest" description="Disordered" evidence="1">
    <location>
        <begin position="1"/>
        <end position="37"/>
    </location>
</feature>
<feature type="compositionally biased region" description="Basic residues" evidence="1">
    <location>
        <begin position="496"/>
        <end position="512"/>
    </location>
</feature>
<dbReference type="InterPro" id="IPR002048">
    <property type="entry name" value="EF_hand_dom"/>
</dbReference>
<feature type="compositionally biased region" description="Basic and acidic residues" evidence="1">
    <location>
        <begin position="456"/>
        <end position="471"/>
    </location>
</feature>
<dbReference type="InterPro" id="IPR011992">
    <property type="entry name" value="EF-hand-dom_pair"/>
</dbReference>